<keyword evidence="1" id="KW-0812">Transmembrane</keyword>
<keyword evidence="1" id="KW-1133">Transmembrane helix</keyword>
<keyword evidence="1" id="KW-0472">Membrane</keyword>
<comment type="caution">
    <text evidence="2">The sequence shown here is derived from an EMBL/GenBank/DDBJ whole genome shotgun (WGS) entry which is preliminary data.</text>
</comment>
<evidence type="ECO:0000256" key="1">
    <source>
        <dbReference type="SAM" id="Phobius"/>
    </source>
</evidence>
<accession>A0A4Y9IQH3</accession>
<evidence type="ECO:0000313" key="3">
    <source>
        <dbReference type="Proteomes" id="UP000298285"/>
    </source>
</evidence>
<evidence type="ECO:0000313" key="2">
    <source>
        <dbReference type="EMBL" id="TFU90783.1"/>
    </source>
</evidence>
<feature type="transmembrane region" description="Helical" evidence="1">
    <location>
        <begin position="47"/>
        <end position="67"/>
    </location>
</feature>
<protein>
    <submittedName>
        <fullName evidence="2">Uncharacterized protein</fullName>
    </submittedName>
</protein>
<dbReference type="EMBL" id="SPPK01000001">
    <property type="protein sequence ID" value="TFU90783.1"/>
    <property type="molecule type" value="Genomic_DNA"/>
</dbReference>
<dbReference type="Proteomes" id="UP000298285">
    <property type="component" value="Unassembled WGS sequence"/>
</dbReference>
<gene>
    <name evidence="2" type="ORF">E4T88_02045</name>
</gene>
<dbReference type="RefSeq" id="WP_135103812.1">
    <property type="nucleotide sequence ID" value="NZ_JADGKW010000001.1"/>
</dbReference>
<reference evidence="2 3" key="1">
    <citation type="submission" date="2019-03" db="EMBL/GenBank/DDBJ databases">
        <title>Diversity of the mouse oral microbiome.</title>
        <authorList>
            <person name="Joseph S."/>
            <person name="Aduse-Opoku J."/>
            <person name="Curtis M."/>
            <person name="Wade W."/>
            <person name="Hashim A."/>
        </authorList>
    </citation>
    <scope>NUCLEOTIDE SEQUENCE [LARGE SCALE GENOMIC DNA]</scope>
    <source>
        <strain evidence="2 3">P11</strain>
    </source>
</reference>
<organism evidence="2 3">
    <name type="scientific">Dysgonomonas mossii</name>
    <dbReference type="NCBI Taxonomy" id="163665"/>
    <lineage>
        <taxon>Bacteria</taxon>
        <taxon>Pseudomonadati</taxon>
        <taxon>Bacteroidota</taxon>
        <taxon>Bacteroidia</taxon>
        <taxon>Bacteroidales</taxon>
        <taxon>Dysgonomonadaceae</taxon>
        <taxon>Dysgonomonas</taxon>
    </lineage>
</organism>
<proteinExistence type="predicted"/>
<dbReference type="OrthoDB" id="1121419at2"/>
<dbReference type="AlphaFoldDB" id="A0A4Y9IQH3"/>
<name>A0A4Y9IQH3_9BACT</name>
<sequence>MLDNFDKSKKPFKVPENYFENFNNRIMDQLPSKEEPKAKIVPLWKKVLPWTAAAAAIVGILFTVGVFDKNNMPSDKQYANQKTDMTEETIAYTSPQDEEDYYLFLQDEVRKSQFKEMLYNY</sequence>